<proteinExistence type="predicted"/>
<name>A0A6J6G322_9ZZZZ</name>
<sequence length="70" mass="7378">MVFPKIELTAPEKSAKIEKTKAAIGAVPYEASNETWLALSNLVLGTKLGTDASFAGDQNKVTISTKIVAV</sequence>
<dbReference type="AlphaFoldDB" id="A0A6J6G322"/>
<accession>A0A6J6G322</accession>
<protein>
    <submittedName>
        <fullName evidence="1">Unannotated protein</fullName>
    </submittedName>
</protein>
<gene>
    <name evidence="1" type="ORF">UFOPK1798_00689</name>
</gene>
<reference evidence="1" key="1">
    <citation type="submission" date="2020-05" db="EMBL/GenBank/DDBJ databases">
        <authorList>
            <person name="Chiriac C."/>
            <person name="Salcher M."/>
            <person name="Ghai R."/>
            <person name="Kavagutti S V."/>
        </authorList>
    </citation>
    <scope>NUCLEOTIDE SEQUENCE</scope>
</reference>
<evidence type="ECO:0000313" key="1">
    <source>
        <dbReference type="EMBL" id="CAB4595616.1"/>
    </source>
</evidence>
<dbReference type="EMBL" id="CAEZUH010000058">
    <property type="protein sequence ID" value="CAB4595616.1"/>
    <property type="molecule type" value="Genomic_DNA"/>
</dbReference>
<organism evidence="1">
    <name type="scientific">freshwater metagenome</name>
    <dbReference type="NCBI Taxonomy" id="449393"/>
    <lineage>
        <taxon>unclassified sequences</taxon>
        <taxon>metagenomes</taxon>
        <taxon>ecological metagenomes</taxon>
    </lineage>
</organism>